<dbReference type="Proteomes" id="UP001172673">
    <property type="component" value="Unassembled WGS sequence"/>
</dbReference>
<keyword evidence="3" id="KW-1185">Reference proteome</keyword>
<dbReference type="CDD" id="cd22189">
    <property type="entry name" value="PGAP4-like_fungal"/>
    <property type="match status" value="1"/>
</dbReference>
<organism evidence="2 3">
    <name type="scientific">Cladophialophora chaetospira</name>
    <dbReference type="NCBI Taxonomy" id="386627"/>
    <lineage>
        <taxon>Eukaryota</taxon>
        <taxon>Fungi</taxon>
        <taxon>Dikarya</taxon>
        <taxon>Ascomycota</taxon>
        <taxon>Pezizomycotina</taxon>
        <taxon>Eurotiomycetes</taxon>
        <taxon>Chaetothyriomycetidae</taxon>
        <taxon>Chaetothyriales</taxon>
        <taxon>Herpotrichiellaceae</taxon>
        <taxon>Cladophialophora</taxon>
    </lineage>
</organism>
<proteinExistence type="predicted"/>
<evidence type="ECO:0000313" key="3">
    <source>
        <dbReference type="Proteomes" id="UP001172673"/>
    </source>
</evidence>
<dbReference type="AlphaFoldDB" id="A0AA38XA16"/>
<feature type="transmembrane region" description="Helical" evidence="1">
    <location>
        <begin position="257"/>
        <end position="277"/>
    </location>
</feature>
<dbReference type="GO" id="GO:0000139">
    <property type="term" value="C:Golgi membrane"/>
    <property type="evidence" value="ECO:0007669"/>
    <property type="project" value="InterPro"/>
</dbReference>
<dbReference type="PANTHER" id="PTHR31410">
    <property type="entry name" value="TRANSMEMBRANE PROTEIN 246"/>
    <property type="match status" value="1"/>
</dbReference>
<dbReference type="GO" id="GO:0006506">
    <property type="term" value="P:GPI anchor biosynthetic process"/>
    <property type="evidence" value="ECO:0007669"/>
    <property type="project" value="InterPro"/>
</dbReference>
<evidence type="ECO:0000256" key="1">
    <source>
        <dbReference type="SAM" id="Phobius"/>
    </source>
</evidence>
<dbReference type="EMBL" id="JAPDRK010000008">
    <property type="protein sequence ID" value="KAJ9609545.1"/>
    <property type="molecule type" value="Genomic_DNA"/>
</dbReference>
<accession>A0AA38XA16</accession>
<dbReference type="InterPro" id="IPR029675">
    <property type="entry name" value="PGAP4"/>
</dbReference>
<dbReference type="GO" id="GO:0016757">
    <property type="term" value="F:glycosyltransferase activity"/>
    <property type="evidence" value="ECO:0007669"/>
    <property type="project" value="InterPro"/>
</dbReference>
<gene>
    <name evidence="2" type="ORF">H2200_005872</name>
</gene>
<feature type="transmembrane region" description="Helical" evidence="1">
    <location>
        <begin position="289"/>
        <end position="312"/>
    </location>
</feature>
<evidence type="ECO:0000313" key="2">
    <source>
        <dbReference type="EMBL" id="KAJ9609545.1"/>
    </source>
</evidence>
<comment type="caution">
    <text evidence="2">The sequence shown here is derived from an EMBL/GenBank/DDBJ whole genome shotgun (WGS) entry which is preliminary data.</text>
</comment>
<sequence length="423" mass="49229">MHLSQRAFRMRHYHNLPGMRTVWILVAFSAFYALTLLYCRTISYRDPSSVFFDANRAYDRLYSGHRIEQANTYIASIDGPHQQRLSNLESPFLCLGIATVARRGTQYVRTTVASLFAGLSKEERSSIFFDLLIGHTDPAEHPIFAERWLDILPDRILQYPKDTAESAQVIAWEEGGWYRNKSIHDYRYLLSDCYATGARYIAMVEDDTLAVEGWFQRLLHALDIVRAKMDKYPSDERWIYLRLFYTDDLLGWNSEQWATYLFWSFLVWISVSTVIYASKRRFPRQLEFINAEVMASLSLVCIPAMILLFFMAGKQTMMPLSPGVQEMNKYGCCSQGFVYSRDMVPHILDKLKLETKGLVDMQMEKIADAGKYIRWAVVPPLLQHIGATSSKGYGFDDNARQIWSFRYEQYRFDKDTNYPKIKG</sequence>
<name>A0AA38XA16_9EURO</name>
<keyword evidence="1" id="KW-1133">Transmembrane helix</keyword>
<dbReference type="PANTHER" id="PTHR31410:SF1">
    <property type="entry name" value="POST-GPI ATTACHMENT TO PROTEINS FACTOR 4"/>
    <property type="match status" value="1"/>
</dbReference>
<keyword evidence="1" id="KW-0472">Membrane</keyword>
<protein>
    <recommendedName>
        <fullName evidence="4">Integral membrane protein</fullName>
    </recommendedName>
</protein>
<keyword evidence="1" id="KW-0812">Transmembrane</keyword>
<evidence type="ECO:0008006" key="4">
    <source>
        <dbReference type="Google" id="ProtNLM"/>
    </source>
</evidence>
<reference evidence="2" key="1">
    <citation type="submission" date="2022-10" db="EMBL/GenBank/DDBJ databases">
        <title>Culturing micro-colonial fungi from biological soil crusts in the Mojave desert and describing Neophaeococcomyces mojavensis, and introducing the new genera and species Taxawa tesnikishii.</title>
        <authorList>
            <person name="Kurbessoian T."/>
            <person name="Stajich J.E."/>
        </authorList>
    </citation>
    <scope>NUCLEOTIDE SEQUENCE</scope>
    <source>
        <strain evidence="2">TK_41</strain>
    </source>
</reference>
<feature type="transmembrane region" description="Helical" evidence="1">
    <location>
        <begin position="21"/>
        <end position="38"/>
    </location>
</feature>